<keyword evidence="5" id="KW-1185">Reference proteome</keyword>
<sequence length="542" mass="57450">MNLRLKPLPVLFGRSRPCFPLLLLCITLGLLAAGCGVDLANPPRLATATARAAAPPTAAPDVLVLPAPTTTAPDSAAIGVNTPAAPITDTESSDARLTIWVDETSPEHQAVLDQMAADFADRHGIDVAVQLVSPALLPDLVTTAVLSATLPDLILHPVEYTAGWVQDGILDAAAAETAIAQLGRDTFDPAALDLLTVNGQAGAIPSDGYHQLLLYRADWYAERNLPPPDTYAAMATAAEAVFDSEAIISGLVIPTESNLVTTHQAFEQIALANGCRLIDDAGEVVILDEACRVAIEHYYTTINRFSPSGVQTDTSARNALLEGRTGMIVTSPAILPDLAGLNPAVVPSCPECEAGEDGVNFLARNVGILTEIAGPDGAPTAFGNVRSLGITTTADQAAALAFAQYWFEEGYAGWLAVNSERKVPLRWGTAGAPRANIDAWGLTPLGESGLTMTDLYGAEAVARLRDGIAAAPRWGIREGYGALMTRLYDELIISIVLQEMLSGYFNTETTLREAYRRTIELIPNYAFPVLTFEELTPTPEPN</sequence>
<keyword evidence="3" id="KW-0732">Signal</keyword>
<dbReference type="PANTHER" id="PTHR43649:SF34">
    <property type="entry name" value="ABC TRANSPORTER PERIPLASMIC-BINDING PROTEIN YCJN-RELATED"/>
    <property type="match status" value="1"/>
</dbReference>
<evidence type="ECO:0000313" key="4">
    <source>
        <dbReference type="EMBL" id="CUS02090.2"/>
    </source>
</evidence>
<dbReference type="EMBL" id="LN890655">
    <property type="protein sequence ID" value="CUS02090.2"/>
    <property type="molecule type" value="Genomic_DNA"/>
</dbReference>
<accession>A0A160T160</accession>
<evidence type="ECO:0000256" key="3">
    <source>
        <dbReference type="ARBA" id="ARBA00022729"/>
    </source>
</evidence>
<dbReference type="AlphaFoldDB" id="A0A160T160"/>
<dbReference type="PANTHER" id="PTHR43649">
    <property type="entry name" value="ARABINOSE-BINDING PROTEIN-RELATED"/>
    <property type="match status" value="1"/>
</dbReference>
<reference evidence="4" key="1">
    <citation type="submission" date="2016-01" db="EMBL/GenBank/DDBJ databases">
        <authorList>
            <person name="Mcilroy J.S."/>
            <person name="Karst M S."/>
            <person name="Albertsen M."/>
        </authorList>
    </citation>
    <scope>NUCLEOTIDE SEQUENCE</scope>
    <source>
        <strain evidence="4">Cfx-K</strain>
    </source>
</reference>
<dbReference type="InterPro" id="IPR050490">
    <property type="entry name" value="Bact_solute-bd_prot1"/>
</dbReference>
<dbReference type="KEGG" id="pbf:CFX0092_A0209"/>
<gene>
    <name evidence="4" type="ORF">CFX0092_A0209</name>
</gene>
<dbReference type="Proteomes" id="UP000215027">
    <property type="component" value="Chromosome I"/>
</dbReference>
<evidence type="ECO:0000256" key="2">
    <source>
        <dbReference type="ARBA" id="ARBA00022448"/>
    </source>
</evidence>
<dbReference type="PROSITE" id="PS51257">
    <property type="entry name" value="PROKAR_LIPOPROTEIN"/>
    <property type="match status" value="1"/>
</dbReference>
<protein>
    <recommendedName>
        <fullName evidence="6">Extracellular solute-binding protein</fullName>
    </recommendedName>
</protein>
<dbReference type="Gene3D" id="3.40.190.10">
    <property type="entry name" value="Periplasmic binding protein-like II"/>
    <property type="match status" value="1"/>
</dbReference>
<evidence type="ECO:0008006" key="6">
    <source>
        <dbReference type="Google" id="ProtNLM"/>
    </source>
</evidence>
<keyword evidence="2" id="KW-0813">Transport</keyword>
<evidence type="ECO:0000256" key="1">
    <source>
        <dbReference type="ARBA" id="ARBA00008520"/>
    </source>
</evidence>
<comment type="similarity">
    <text evidence="1">Belongs to the bacterial solute-binding protein 1 family.</text>
</comment>
<evidence type="ECO:0000313" key="5">
    <source>
        <dbReference type="Proteomes" id="UP000215027"/>
    </source>
</evidence>
<organism evidence="4 5">
    <name type="scientific">Candidatus Promineifilum breve</name>
    <dbReference type="NCBI Taxonomy" id="1806508"/>
    <lineage>
        <taxon>Bacteria</taxon>
        <taxon>Bacillati</taxon>
        <taxon>Chloroflexota</taxon>
        <taxon>Ardenticatenia</taxon>
        <taxon>Candidatus Promineifilales</taxon>
        <taxon>Candidatus Promineifilaceae</taxon>
        <taxon>Candidatus Promineifilum</taxon>
    </lineage>
</organism>
<name>A0A160T160_9CHLR</name>
<dbReference type="SUPFAM" id="SSF53850">
    <property type="entry name" value="Periplasmic binding protein-like II"/>
    <property type="match status" value="1"/>
</dbReference>
<proteinExistence type="inferred from homology"/>